<evidence type="ECO:0000256" key="8">
    <source>
        <dbReference type="SAM" id="Phobius"/>
    </source>
</evidence>
<name>A0ABV1H9F7_9FIRM</name>
<dbReference type="Gene3D" id="3.40.50.720">
    <property type="entry name" value="NAD(P)-binding Rossmann-like Domain"/>
    <property type="match status" value="1"/>
</dbReference>
<feature type="binding site" evidence="7">
    <location>
        <position position="107"/>
    </location>
    <ligand>
        <name>NAD(+)</name>
        <dbReference type="ChEBI" id="CHEBI:57540"/>
    </ligand>
</feature>
<feature type="binding site" evidence="7">
    <location>
        <position position="46"/>
    </location>
    <ligand>
        <name>NAD(+)</name>
        <dbReference type="ChEBI" id="CHEBI:57540"/>
    </ligand>
</feature>
<comment type="function">
    <text evidence="7">Catalyzes the conversion of lactate to pyruvate.</text>
</comment>
<keyword evidence="8" id="KW-0812">Transmembrane</keyword>
<dbReference type="GO" id="GO:0004459">
    <property type="term" value="F:L-lactate dehydrogenase (NAD+) activity"/>
    <property type="evidence" value="ECO:0007669"/>
    <property type="project" value="UniProtKB-EC"/>
</dbReference>
<sequence length="319" mass="34179">MTKKKVINSKKAVMIGCGFVGSASVFALMQGGLFTEIVLIDADKNKAEGEAMDISHGIPFASPMKIYAGDYDDVADAAIVVISAGAGQKPGETRLDLVNKNVAIFKSIIPEIAKRNFAGIMLVVANPVDILTQVAIKLSGLPENRVIGSGTVLDSARLRYKLGEHLSVDSRSVHAFIVGEHGDSEVVAWSSANVSGVPLSEICEMRGHYKHKENTAEIAAAVKNSAYEIINKKHATYYGIAMSVKRICEVIMRDEKSILPVSHMIHGVYDIDGVSLSMPAIVGADGIESDIPINLSGEEALKLKESADSLKKIMETIEL</sequence>
<comment type="similarity">
    <text evidence="2 7">Belongs to the LDH/MDH superfamily. LDH family.</text>
</comment>
<feature type="binding site" evidence="7">
    <location>
        <begin position="85"/>
        <end position="86"/>
    </location>
    <ligand>
        <name>NAD(+)</name>
        <dbReference type="ChEBI" id="CHEBI:57540"/>
    </ligand>
</feature>
<keyword evidence="7" id="KW-0597">Phosphoprotein</keyword>
<reference evidence="11" key="1">
    <citation type="submission" date="2024-03" db="EMBL/GenBank/DDBJ databases">
        <title>Human intestinal bacterial collection.</title>
        <authorList>
            <person name="Pauvert C."/>
            <person name="Hitch T.C.A."/>
            <person name="Clavel T."/>
        </authorList>
    </citation>
    <scope>NUCLEOTIDE SEQUENCE [LARGE SCALE GENOMIC DNA]</scope>
    <source>
        <strain evidence="11">CLA-AA-H89B</strain>
    </source>
</reference>
<dbReference type="InterPro" id="IPR001557">
    <property type="entry name" value="L-lactate/malate_DH"/>
</dbReference>
<evidence type="ECO:0000313" key="12">
    <source>
        <dbReference type="Proteomes" id="UP001546774"/>
    </source>
</evidence>
<feature type="domain" description="Lactate/malate dehydrogenase N-terminal" evidence="9">
    <location>
        <begin position="11"/>
        <end position="148"/>
    </location>
</feature>
<evidence type="ECO:0000256" key="7">
    <source>
        <dbReference type="HAMAP-Rule" id="MF_00488"/>
    </source>
</evidence>
<comment type="subunit">
    <text evidence="7">Homotetramer.</text>
</comment>
<keyword evidence="12" id="KW-1185">Reference proteome</keyword>
<dbReference type="Gene3D" id="3.90.110.10">
    <property type="entry name" value="Lactate dehydrogenase/glycoside hydrolase, family 4, C-terminal"/>
    <property type="match status" value="1"/>
</dbReference>
<gene>
    <name evidence="7" type="primary">ldh</name>
    <name evidence="11" type="ORF">WMO37_14095</name>
</gene>
<feature type="binding site" evidence="7">
    <location>
        <begin position="154"/>
        <end position="157"/>
    </location>
    <ligand>
        <name>substrate</name>
    </ligand>
</feature>
<organism evidence="11 12">
    <name type="scientific">Lachnospira intestinalis</name>
    <dbReference type="NCBI Taxonomy" id="3133158"/>
    <lineage>
        <taxon>Bacteria</taxon>
        <taxon>Bacillati</taxon>
        <taxon>Bacillota</taxon>
        <taxon>Clostridia</taxon>
        <taxon>Lachnospirales</taxon>
        <taxon>Lachnospiraceae</taxon>
        <taxon>Lachnospira</taxon>
    </lineage>
</organism>
<comment type="catalytic activity">
    <reaction evidence="6 7">
        <text>(S)-lactate + NAD(+) = pyruvate + NADH + H(+)</text>
        <dbReference type="Rhea" id="RHEA:23444"/>
        <dbReference type="ChEBI" id="CHEBI:15361"/>
        <dbReference type="ChEBI" id="CHEBI:15378"/>
        <dbReference type="ChEBI" id="CHEBI:16651"/>
        <dbReference type="ChEBI" id="CHEBI:57540"/>
        <dbReference type="ChEBI" id="CHEBI:57945"/>
        <dbReference type="EC" id="1.1.1.27"/>
    </reaction>
</comment>
<dbReference type="PIRSF" id="PIRSF000102">
    <property type="entry name" value="Lac_mal_DH"/>
    <property type="match status" value="1"/>
</dbReference>
<dbReference type="EC" id="1.1.1.27" evidence="3 7"/>
<dbReference type="InterPro" id="IPR036291">
    <property type="entry name" value="NAD(P)-bd_dom_sf"/>
</dbReference>
<feature type="binding site" evidence="7">
    <location>
        <position position="236"/>
    </location>
    <ligand>
        <name>substrate</name>
    </ligand>
</feature>
<dbReference type="SUPFAM" id="SSF51735">
    <property type="entry name" value="NAD(P)-binding Rossmann-fold domains"/>
    <property type="match status" value="1"/>
</dbReference>
<dbReference type="SUPFAM" id="SSF56327">
    <property type="entry name" value="LDH C-terminal domain-like"/>
    <property type="match status" value="1"/>
</dbReference>
<dbReference type="InterPro" id="IPR011304">
    <property type="entry name" value="L-lactate_DH"/>
</dbReference>
<feature type="binding site" evidence="7">
    <location>
        <position position="94"/>
    </location>
    <ligand>
        <name>substrate</name>
    </ligand>
</feature>
<dbReference type="PANTHER" id="PTHR43128:SF16">
    <property type="entry name" value="L-LACTATE DEHYDROGENASE"/>
    <property type="match status" value="1"/>
</dbReference>
<comment type="activity regulation">
    <text evidence="7">Allosterically activated by fructose 1,6-bisphosphate (FBP).</text>
</comment>
<comment type="caution">
    <text evidence="11">The sequence shown here is derived from an EMBL/GenBank/DDBJ whole genome shotgun (WGS) entry which is preliminary data.</text>
</comment>
<evidence type="ECO:0000256" key="1">
    <source>
        <dbReference type="ARBA" id="ARBA00004843"/>
    </source>
</evidence>
<dbReference type="PANTHER" id="PTHR43128">
    <property type="entry name" value="L-2-HYDROXYCARBOXYLATE DEHYDROGENASE (NAD(P)(+))"/>
    <property type="match status" value="1"/>
</dbReference>
<comment type="pathway">
    <text evidence="1 7">Fermentation; pyruvate fermentation to lactate; (S)-lactate from pyruvate: step 1/1.</text>
</comment>
<dbReference type="Proteomes" id="UP001546774">
    <property type="component" value="Unassembled WGS sequence"/>
</dbReference>
<dbReference type="NCBIfam" id="TIGR01771">
    <property type="entry name" value="L-LDH-NAD"/>
    <property type="match status" value="1"/>
</dbReference>
<dbReference type="InterPro" id="IPR001236">
    <property type="entry name" value="Lactate/malate_DH_N"/>
</dbReference>
<dbReference type="NCBIfam" id="NF000824">
    <property type="entry name" value="PRK00066.1"/>
    <property type="match status" value="1"/>
</dbReference>
<keyword evidence="7" id="KW-0021">Allosteric enzyme</keyword>
<feature type="binding site" evidence="7">
    <location>
        <position position="149"/>
    </location>
    <ligand>
        <name>NAD(+)</name>
        <dbReference type="ChEBI" id="CHEBI:57540"/>
    </ligand>
</feature>
<dbReference type="PROSITE" id="PS00064">
    <property type="entry name" value="L_LDH"/>
    <property type="match status" value="1"/>
</dbReference>
<evidence type="ECO:0000256" key="4">
    <source>
        <dbReference type="ARBA" id="ARBA00023002"/>
    </source>
</evidence>
<feature type="binding site" evidence="7">
    <location>
        <position position="88"/>
    </location>
    <ligand>
        <name>substrate</name>
    </ligand>
</feature>
<evidence type="ECO:0000313" key="11">
    <source>
        <dbReference type="EMBL" id="MEQ2556120.1"/>
    </source>
</evidence>
<protein>
    <recommendedName>
        <fullName evidence="3 7">L-lactate dehydrogenase</fullName>
        <shortName evidence="7">L-LDH</shortName>
        <ecNumber evidence="3 7">1.1.1.27</ecNumber>
    </recommendedName>
</protein>
<feature type="binding site" evidence="7">
    <location>
        <position position="174"/>
    </location>
    <ligand>
        <name>beta-D-fructose 1,6-bisphosphate</name>
        <dbReference type="ChEBI" id="CHEBI:32966"/>
        <note>allosteric activator</note>
    </ligand>
</feature>
<dbReference type="InterPro" id="IPR018177">
    <property type="entry name" value="L-lactate_DH_AS"/>
</dbReference>
<evidence type="ECO:0000259" key="9">
    <source>
        <dbReference type="Pfam" id="PF00056"/>
    </source>
</evidence>
<proteinExistence type="inferred from homology"/>
<feature type="binding site" evidence="7">
    <location>
        <begin position="124"/>
        <end position="126"/>
    </location>
    <ligand>
        <name>NAD(+)</name>
        <dbReference type="ChEBI" id="CHEBI:57540"/>
    </ligand>
</feature>
<feature type="binding site" evidence="7">
    <location>
        <begin position="126"/>
        <end position="129"/>
    </location>
    <ligand>
        <name>substrate</name>
    </ligand>
</feature>
<dbReference type="Pfam" id="PF00056">
    <property type="entry name" value="Ldh_1_N"/>
    <property type="match status" value="1"/>
</dbReference>
<accession>A0ABV1H9F7</accession>
<evidence type="ECO:0000256" key="5">
    <source>
        <dbReference type="ARBA" id="ARBA00023027"/>
    </source>
</evidence>
<feature type="modified residue" description="Phosphotyrosine" evidence="7">
    <location>
        <position position="227"/>
    </location>
</feature>
<evidence type="ECO:0000256" key="6">
    <source>
        <dbReference type="ARBA" id="ARBA00049258"/>
    </source>
</evidence>
<dbReference type="PRINTS" id="PR00086">
    <property type="entry name" value="LLDHDRGNASE"/>
</dbReference>
<dbReference type="InterPro" id="IPR022383">
    <property type="entry name" value="Lactate/malate_DH_C"/>
</dbReference>
<feature type="domain" description="Lactate/malate dehydrogenase C-terminal" evidence="10">
    <location>
        <begin position="151"/>
        <end position="317"/>
    </location>
</feature>
<keyword evidence="7" id="KW-0963">Cytoplasm</keyword>
<evidence type="ECO:0000256" key="2">
    <source>
        <dbReference type="ARBA" id="ARBA00006054"/>
    </source>
</evidence>
<feature type="binding site" evidence="7">
    <location>
        <position position="20"/>
    </location>
    <ligand>
        <name>NAD(+)</name>
        <dbReference type="ChEBI" id="CHEBI:57540"/>
    </ligand>
</feature>
<dbReference type="EMBL" id="JBBMFS010000017">
    <property type="protein sequence ID" value="MEQ2556120.1"/>
    <property type="molecule type" value="Genomic_DNA"/>
</dbReference>
<keyword evidence="4 7" id="KW-0560">Oxidoreductase</keyword>
<evidence type="ECO:0000256" key="3">
    <source>
        <dbReference type="ARBA" id="ARBA00012967"/>
    </source>
</evidence>
<comment type="subcellular location">
    <subcellularLocation>
        <location evidence="7">Cytoplasm</location>
    </subcellularLocation>
</comment>
<feature type="binding site" evidence="7">
    <location>
        <position position="159"/>
    </location>
    <ligand>
        <name>beta-D-fructose 1,6-bisphosphate</name>
        <dbReference type="ChEBI" id="CHEBI:32966"/>
        <note>allosteric activator</note>
    </ligand>
</feature>
<dbReference type="HAMAP" id="MF_00488">
    <property type="entry name" value="Lactate_dehydrog"/>
    <property type="match status" value="1"/>
</dbReference>
<dbReference type="CDD" id="cd05292">
    <property type="entry name" value="LDH_2"/>
    <property type="match status" value="1"/>
</dbReference>
<feature type="active site" description="Proton acceptor" evidence="7">
    <location>
        <position position="181"/>
    </location>
</feature>
<feature type="binding site" evidence="7">
    <location>
        <position position="41"/>
    </location>
    <ligand>
        <name>NAD(+)</name>
        <dbReference type="ChEBI" id="CHEBI:57540"/>
    </ligand>
</feature>
<feature type="transmembrane region" description="Helical" evidence="8">
    <location>
        <begin position="12"/>
        <end position="34"/>
    </location>
</feature>
<dbReference type="Pfam" id="PF02866">
    <property type="entry name" value="Ldh_1_C"/>
    <property type="match status" value="1"/>
</dbReference>
<keyword evidence="8" id="KW-1133">Transmembrane helix</keyword>
<feature type="binding site" evidence="7">
    <location>
        <position position="71"/>
    </location>
    <ligand>
        <name>NAD(+)</name>
        <dbReference type="ChEBI" id="CHEBI:57540"/>
    </ligand>
</feature>
<evidence type="ECO:0000259" key="10">
    <source>
        <dbReference type="Pfam" id="PF02866"/>
    </source>
</evidence>
<keyword evidence="5 7" id="KW-0520">NAD</keyword>
<keyword evidence="8" id="KW-0472">Membrane</keyword>
<dbReference type="InterPro" id="IPR015955">
    <property type="entry name" value="Lactate_DH/Glyco_Ohase_4_C"/>
</dbReference>